<feature type="transmembrane region" description="Helical" evidence="6">
    <location>
        <begin position="429"/>
        <end position="451"/>
    </location>
</feature>
<feature type="transmembrane region" description="Helical" evidence="6">
    <location>
        <begin position="395"/>
        <end position="417"/>
    </location>
</feature>
<comment type="function">
    <text evidence="6">May be involved in iron transport and iron homeostasis.</text>
</comment>
<feature type="transmembrane region" description="Helical" evidence="6">
    <location>
        <begin position="457"/>
        <end position="478"/>
    </location>
</feature>
<evidence type="ECO:0000256" key="2">
    <source>
        <dbReference type="ARBA" id="ARBA00022448"/>
    </source>
</evidence>
<evidence type="ECO:0000256" key="5">
    <source>
        <dbReference type="ARBA" id="ARBA00023136"/>
    </source>
</evidence>
<comment type="subcellular location">
    <subcellularLocation>
        <location evidence="1 6">Membrane</location>
        <topology evidence="1 6">Multi-pass membrane protein</topology>
    </subcellularLocation>
</comment>
<dbReference type="GO" id="GO:0005381">
    <property type="term" value="F:iron ion transmembrane transporter activity"/>
    <property type="evidence" value="ECO:0007669"/>
    <property type="project" value="UniProtKB-UniRule"/>
</dbReference>
<evidence type="ECO:0000256" key="4">
    <source>
        <dbReference type="ARBA" id="ARBA00022989"/>
    </source>
</evidence>
<feature type="transmembrane region" description="Helical" evidence="6">
    <location>
        <begin position="237"/>
        <end position="262"/>
    </location>
</feature>
<gene>
    <name evidence="7" type="ORF">NYPRO_LOCUS26980</name>
</gene>
<protein>
    <recommendedName>
        <fullName evidence="6">Solute carrier family 40 member</fullName>
    </recommendedName>
</protein>
<sequence>MKEIHTAGSCVSNFDLLQSPRFLIYGDGMWHFAISVFLIELYGHNILLTAMFGLMVAGSILIFGVLIGDWIDRKPRNKGACYVAVTPLEVLAKLASAARVITPQKDWIVSLTRDDRGMNPAVRWLDQIINIFAPLSVGQVMTWASHVIGCGFILGWNLVSLLVEFLFLSRVYQLVPQLAVKPQQQTGGTSKEGNRRLRTFKVRTTGHNLCFLAASKTPEGCCACATRGGKCPTYRQTVFLVGLGLAFFYMTVLGFNCITTGYTSTQGIRGSLLSILRALSALSGLMGTMLFTRLREHSGLVATGIISSCLRVGCLTLCVFSVFAPGSPFDLAVFSLSLSKTSSSNHELLKEDQVHVYVFERNVNQPILPDCSSIHWTNNTVLFESKQDPRHPESYIFIILLFSGVLWSFALTVTQLLQENIPEAKQGAVNGVQGPVNYLMDLIYFVLVILAPRPQQFGVLVSISILFVTMGHMPYIFFNARKYKITNGSAQKIAKKGTLI</sequence>
<keyword evidence="2 6" id="KW-0813">Transport</keyword>
<feature type="transmembrane region" description="Helical" evidence="6">
    <location>
        <begin position="274"/>
        <end position="292"/>
    </location>
</feature>
<keyword evidence="4 6" id="KW-1133">Transmembrane helix</keyword>
<dbReference type="PANTHER" id="PTHR11660">
    <property type="entry name" value="SOLUTE CARRIER FAMILY 40 MEMBER"/>
    <property type="match status" value="1"/>
</dbReference>
<keyword evidence="8" id="KW-1185">Reference proteome</keyword>
<proteinExistence type="inferred from homology"/>
<dbReference type="InterPro" id="IPR009716">
    <property type="entry name" value="Ferroportin-1"/>
</dbReference>
<evidence type="ECO:0000256" key="3">
    <source>
        <dbReference type="ARBA" id="ARBA00022692"/>
    </source>
</evidence>
<dbReference type="AlphaFoldDB" id="A0A812A0P4"/>
<feature type="transmembrane region" description="Helical" evidence="6">
    <location>
        <begin position="143"/>
        <end position="168"/>
    </location>
</feature>
<keyword evidence="6" id="KW-0406">Ion transport</keyword>
<feature type="transmembrane region" description="Helical" evidence="6">
    <location>
        <begin position="299"/>
        <end position="324"/>
    </location>
</feature>
<keyword evidence="5 6" id="KW-0472">Membrane</keyword>
<keyword evidence="3 6" id="KW-0812">Transmembrane</keyword>
<accession>A0A812A0P4</accession>
<comment type="similarity">
    <text evidence="6">Belongs to the ferroportin (FP) (TC 2.A.100) family. SLC40A subfamily.</text>
</comment>
<evidence type="ECO:0000313" key="7">
    <source>
        <dbReference type="EMBL" id="CAD7694188.1"/>
    </source>
</evidence>
<feature type="transmembrane region" description="Helical" evidence="6">
    <location>
        <begin position="22"/>
        <end position="39"/>
    </location>
</feature>
<dbReference type="EMBL" id="CAJHUB010000789">
    <property type="protein sequence ID" value="CAD7694188.1"/>
    <property type="molecule type" value="Genomic_DNA"/>
</dbReference>
<evidence type="ECO:0000256" key="1">
    <source>
        <dbReference type="ARBA" id="ARBA00004141"/>
    </source>
</evidence>
<dbReference type="Proteomes" id="UP000645828">
    <property type="component" value="Unassembled WGS sequence"/>
</dbReference>
<feature type="transmembrane region" description="Helical" evidence="6">
    <location>
        <begin position="46"/>
        <end position="67"/>
    </location>
</feature>
<evidence type="ECO:0000313" key="8">
    <source>
        <dbReference type="Proteomes" id="UP000645828"/>
    </source>
</evidence>
<comment type="caution">
    <text evidence="7">The sequence shown here is derived from an EMBL/GenBank/DDBJ whole genome shotgun (WGS) entry which is preliminary data.</text>
</comment>
<organism evidence="7 8">
    <name type="scientific">Nyctereutes procyonoides</name>
    <name type="common">Raccoon dog</name>
    <name type="synonym">Canis procyonoides</name>
    <dbReference type="NCBI Taxonomy" id="34880"/>
    <lineage>
        <taxon>Eukaryota</taxon>
        <taxon>Metazoa</taxon>
        <taxon>Chordata</taxon>
        <taxon>Craniata</taxon>
        <taxon>Vertebrata</taxon>
        <taxon>Euteleostomi</taxon>
        <taxon>Mammalia</taxon>
        <taxon>Eutheria</taxon>
        <taxon>Laurasiatheria</taxon>
        <taxon>Carnivora</taxon>
        <taxon>Caniformia</taxon>
        <taxon>Canidae</taxon>
        <taxon>Nyctereutes</taxon>
    </lineage>
</organism>
<dbReference type="PANTHER" id="PTHR11660:SF50">
    <property type="entry name" value="SOLUTE CARRIER FAMILY 40 MEMBER"/>
    <property type="match status" value="1"/>
</dbReference>
<comment type="caution">
    <text evidence="6">Lacks conserved residue(s) required for the propagation of feature annotation.</text>
</comment>
<reference evidence="7" key="1">
    <citation type="submission" date="2020-12" db="EMBL/GenBank/DDBJ databases">
        <authorList>
            <consortium name="Molecular Ecology Group"/>
        </authorList>
    </citation>
    <scope>NUCLEOTIDE SEQUENCE</scope>
    <source>
        <strain evidence="7">TBG_1078</strain>
    </source>
</reference>
<dbReference type="GO" id="GO:0016020">
    <property type="term" value="C:membrane"/>
    <property type="evidence" value="ECO:0007669"/>
    <property type="project" value="UniProtKB-SubCell"/>
</dbReference>
<evidence type="ECO:0000256" key="6">
    <source>
        <dbReference type="RuleBase" id="RU365065"/>
    </source>
</evidence>
<dbReference type="Pfam" id="PF06963">
    <property type="entry name" value="FPN1"/>
    <property type="match status" value="2"/>
</dbReference>
<name>A0A812A0P4_NYCPR</name>